<gene>
    <name evidence="2" type="ORF">TRIP_D250030</name>
</gene>
<evidence type="ECO:0000313" key="2">
    <source>
        <dbReference type="EMBL" id="VBB44262.1"/>
    </source>
</evidence>
<keyword evidence="1" id="KW-0472">Membrane</keyword>
<dbReference type="Gene3D" id="1.10.150.320">
    <property type="entry name" value="Photosystem II 12 kDa extrinsic protein"/>
    <property type="match status" value="1"/>
</dbReference>
<dbReference type="InterPro" id="IPR010994">
    <property type="entry name" value="RuvA_2-like"/>
</dbReference>
<feature type="transmembrane region" description="Helical" evidence="1">
    <location>
        <begin position="16"/>
        <end position="38"/>
    </location>
</feature>
<reference evidence="2" key="1">
    <citation type="submission" date="2018-07" db="EMBL/GenBank/DDBJ databases">
        <authorList>
            <consortium name="Genoscope - CEA"/>
            <person name="William W."/>
        </authorList>
    </citation>
    <scope>NUCLEOTIDE SEQUENCE</scope>
    <source>
        <strain evidence="2">IK1</strain>
    </source>
</reference>
<proteinExistence type="predicted"/>
<keyword evidence="1" id="KW-1133">Transmembrane helix</keyword>
<name>A0A653A9E7_9BACT</name>
<evidence type="ECO:0008006" key="3">
    <source>
        <dbReference type="Google" id="ProtNLM"/>
    </source>
</evidence>
<dbReference type="PANTHER" id="PTHR21180">
    <property type="entry name" value="ENDONUCLEASE/EXONUCLEASE/PHOSPHATASE FAMILY DOMAIN-CONTAINING PROTEIN 1"/>
    <property type="match status" value="1"/>
</dbReference>
<dbReference type="Gene3D" id="1.10.150.280">
    <property type="entry name" value="AF1531-like domain"/>
    <property type="match status" value="2"/>
</dbReference>
<dbReference type="AlphaFoldDB" id="A0A653A9E7"/>
<keyword evidence="1" id="KW-0812">Transmembrane</keyword>
<dbReference type="EMBL" id="UPXZ01000018">
    <property type="protein sequence ID" value="VBB44262.1"/>
    <property type="molecule type" value="Genomic_DNA"/>
</dbReference>
<dbReference type="GO" id="GO:0015627">
    <property type="term" value="C:type II protein secretion system complex"/>
    <property type="evidence" value="ECO:0007669"/>
    <property type="project" value="TreeGrafter"/>
</dbReference>
<accession>A0A653A9E7</accession>
<evidence type="ECO:0000256" key="1">
    <source>
        <dbReference type="SAM" id="Phobius"/>
    </source>
</evidence>
<dbReference type="PANTHER" id="PTHR21180:SF32">
    <property type="entry name" value="ENDONUCLEASE_EXONUCLEASE_PHOSPHATASE FAMILY DOMAIN-CONTAINING PROTEIN 1"/>
    <property type="match status" value="1"/>
</dbReference>
<dbReference type="SUPFAM" id="SSF47781">
    <property type="entry name" value="RuvA domain 2-like"/>
    <property type="match status" value="3"/>
</dbReference>
<dbReference type="Pfam" id="PF12836">
    <property type="entry name" value="HHH_3"/>
    <property type="match status" value="3"/>
</dbReference>
<protein>
    <recommendedName>
        <fullName evidence="3">Competence protein ComEA helix-hairpin-helix repeat protein</fullName>
    </recommendedName>
</protein>
<dbReference type="GO" id="GO:0015628">
    <property type="term" value="P:protein secretion by the type II secretion system"/>
    <property type="evidence" value="ECO:0007669"/>
    <property type="project" value="TreeGrafter"/>
</dbReference>
<dbReference type="InterPro" id="IPR051675">
    <property type="entry name" value="Endo/Exo/Phosphatase_dom_1"/>
</dbReference>
<organism evidence="2">
    <name type="scientific">uncultured Paludibacter sp</name>
    <dbReference type="NCBI Taxonomy" id="497635"/>
    <lineage>
        <taxon>Bacteria</taxon>
        <taxon>Pseudomonadati</taxon>
        <taxon>Bacteroidota</taxon>
        <taxon>Bacteroidia</taxon>
        <taxon>Bacteroidales</taxon>
        <taxon>Paludibacteraceae</taxon>
        <taxon>Paludibacter</taxon>
        <taxon>environmental samples</taxon>
    </lineage>
</organism>
<sequence>MKWKDFFYFSKSQRTGIIVLLSLIFLTLIGGILLPYILPKKEIEIDDAFLSEAKKFKSTLKDKEPTWIDYKNKSYQNYSENNYNSYKNYDKDAHYELFTFDPNTTDSANFVKLGLKPYIAKNILKYRSKGGKFKSADDFAKVYGISSEKFEELKPYISIKEVEKIAEVKASETAAYNSNKTQNIVLELNSADTASLKQIKGIGTSFAKRIVGYRNVLGGYASVEQLKEVYGMKPEMYEQIRSSFTVNPSPIRKININTASIEKLKSHPYLRDFEKAKAVYEYRRKKIKLYSIDDLKVLDELNEEDLKKLEPYLEFK</sequence>